<dbReference type="PROSITE" id="PS50097">
    <property type="entry name" value="BTB"/>
    <property type="match status" value="1"/>
</dbReference>
<reference evidence="2 3" key="1">
    <citation type="journal article" date="2019" name="Nat. Ecol. Evol.">
        <title>Megaphylogeny resolves global patterns of mushroom evolution.</title>
        <authorList>
            <person name="Varga T."/>
            <person name="Krizsan K."/>
            <person name="Foldi C."/>
            <person name="Dima B."/>
            <person name="Sanchez-Garcia M."/>
            <person name="Sanchez-Ramirez S."/>
            <person name="Szollosi G.J."/>
            <person name="Szarkandi J.G."/>
            <person name="Papp V."/>
            <person name="Albert L."/>
            <person name="Andreopoulos W."/>
            <person name="Angelini C."/>
            <person name="Antonin V."/>
            <person name="Barry K.W."/>
            <person name="Bougher N.L."/>
            <person name="Buchanan P."/>
            <person name="Buyck B."/>
            <person name="Bense V."/>
            <person name="Catcheside P."/>
            <person name="Chovatia M."/>
            <person name="Cooper J."/>
            <person name="Damon W."/>
            <person name="Desjardin D."/>
            <person name="Finy P."/>
            <person name="Geml J."/>
            <person name="Haridas S."/>
            <person name="Hughes K."/>
            <person name="Justo A."/>
            <person name="Karasinski D."/>
            <person name="Kautmanova I."/>
            <person name="Kiss B."/>
            <person name="Kocsube S."/>
            <person name="Kotiranta H."/>
            <person name="LaButti K.M."/>
            <person name="Lechner B.E."/>
            <person name="Liimatainen K."/>
            <person name="Lipzen A."/>
            <person name="Lukacs Z."/>
            <person name="Mihaltcheva S."/>
            <person name="Morgado L.N."/>
            <person name="Niskanen T."/>
            <person name="Noordeloos M.E."/>
            <person name="Ohm R.A."/>
            <person name="Ortiz-Santana B."/>
            <person name="Ovrebo C."/>
            <person name="Racz N."/>
            <person name="Riley R."/>
            <person name="Savchenko A."/>
            <person name="Shiryaev A."/>
            <person name="Soop K."/>
            <person name="Spirin V."/>
            <person name="Szebenyi C."/>
            <person name="Tomsovsky M."/>
            <person name="Tulloss R.E."/>
            <person name="Uehling J."/>
            <person name="Grigoriev I.V."/>
            <person name="Vagvolgyi C."/>
            <person name="Papp T."/>
            <person name="Martin F.M."/>
            <person name="Miettinen O."/>
            <person name="Hibbett D.S."/>
            <person name="Nagy L.G."/>
        </authorList>
    </citation>
    <scope>NUCLEOTIDE SEQUENCE [LARGE SCALE GENOMIC DNA]</scope>
    <source>
        <strain evidence="2 3">FP101781</strain>
    </source>
</reference>
<dbReference type="Pfam" id="PF00651">
    <property type="entry name" value="BTB"/>
    <property type="match status" value="1"/>
</dbReference>
<dbReference type="InterPro" id="IPR000210">
    <property type="entry name" value="BTB/POZ_dom"/>
</dbReference>
<gene>
    <name evidence="2" type="ORF">FA13DRAFT_1794800</name>
</gene>
<dbReference type="OrthoDB" id="3217871at2759"/>
<dbReference type="AlphaFoldDB" id="A0A4Y7T197"/>
<organism evidence="2 3">
    <name type="scientific">Coprinellus micaceus</name>
    <name type="common">Glistening ink-cap mushroom</name>
    <name type="synonym">Coprinus micaceus</name>
    <dbReference type="NCBI Taxonomy" id="71717"/>
    <lineage>
        <taxon>Eukaryota</taxon>
        <taxon>Fungi</taxon>
        <taxon>Dikarya</taxon>
        <taxon>Basidiomycota</taxon>
        <taxon>Agaricomycotina</taxon>
        <taxon>Agaricomycetes</taxon>
        <taxon>Agaricomycetidae</taxon>
        <taxon>Agaricales</taxon>
        <taxon>Agaricineae</taxon>
        <taxon>Psathyrellaceae</taxon>
        <taxon>Coprinellus</taxon>
    </lineage>
</organism>
<evidence type="ECO:0000259" key="1">
    <source>
        <dbReference type="PROSITE" id="PS50097"/>
    </source>
</evidence>
<dbReference type="Proteomes" id="UP000298030">
    <property type="component" value="Unassembled WGS sequence"/>
</dbReference>
<evidence type="ECO:0000313" key="3">
    <source>
        <dbReference type="Proteomes" id="UP000298030"/>
    </source>
</evidence>
<keyword evidence="3" id="KW-1185">Reference proteome</keyword>
<feature type="domain" description="BTB" evidence="1">
    <location>
        <begin position="25"/>
        <end position="96"/>
    </location>
</feature>
<comment type="caution">
    <text evidence="2">The sequence shown here is derived from an EMBL/GenBank/DDBJ whole genome shotgun (WGS) entry which is preliminary data.</text>
</comment>
<evidence type="ECO:0000313" key="2">
    <source>
        <dbReference type="EMBL" id="TEB27402.1"/>
    </source>
</evidence>
<dbReference type="Gene3D" id="3.30.710.10">
    <property type="entry name" value="Potassium Channel Kv1.1, Chain A"/>
    <property type="match status" value="1"/>
</dbReference>
<name>A0A4Y7T197_COPMI</name>
<accession>A0A4Y7T197</accession>
<dbReference type="EMBL" id="QPFP01000040">
    <property type="protein sequence ID" value="TEB27402.1"/>
    <property type="molecule type" value="Genomic_DNA"/>
</dbReference>
<dbReference type="SMART" id="SM00225">
    <property type="entry name" value="BTB"/>
    <property type="match status" value="1"/>
</dbReference>
<dbReference type="CDD" id="cd18186">
    <property type="entry name" value="BTB_POZ_ZBTB_KLHL-like"/>
    <property type="match status" value="1"/>
</dbReference>
<sequence>MVAVAEELEGAAEPTKSQKVWFGDGNVVLQAENVQFRAHRSILSKHSVILASILDVAQPDGEAIVEGCSVVKLSDAPRDVEDILLALYGDPLYTNRKEEIRFRSVAAMIRLGIKYEITHLRDEGLARLKLECPRKLEEFDRLNVRGGHRFLRYPSGIINANFATINLAHECKIQSILPSLYLFSLQCDLDKSLLESDDLPIPYPAMRSCIHGRQKLLEAAAKKVYKWTQQIGTIEKCQSKKICQDVSRRVMKDQLGRTGRSSGRYLTFRTWKEYAAGEAGTKYLKLLCGPCRSYTQVAHEEGRRAAWEELPTYFMLPKWQDLKGFQRLAKLNFPMPPFSVICLQDINYLSPSV</sequence>
<dbReference type="InterPro" id="IPR011333">
    <property type="entry name" value="SKP1/BTB/POZ_sf"/>
</dbReference>
<proteinExistence type="predicted"/>
<protein>
    <recommendedName>
        <fullName evidence="1">BTB domain-containing protein</fullName>
    </recommendedName>
</protein>